<comment type="caution">
    <text evidence="4">The sequence shown here is derived from an EMBL/GenBank/DDBJ whole genome shotgun (WGS) entry which is preliminary data.</text>
</comment>
<gene>
    <name evidence="4" type="ORF">GN277_09280</name>
</gene>
<name>A0A7X3MFQ7_9FIRM</name>
<keyword evidence="5" id="KW-1185">Reference proteome</keyword>
<dbReference type="EMBL" id="WUQX01000001">
    <property type="protein sequence ID" value="MXP75569.1"/>
    <property type="molecule type" value="Genomic_DNA"/>
</dbReference>
<keyword evidence="2 4" id="KW-0808">Transferase</keyword>
<dbReference type="PANTHER" id="PTHR22916">
    <property type="entry name" value="GLYCOSYLTRANSFERASE"/>
    <property type="match status" value="1"/>
</dbReference>
<dbReference type="Pfam" id="PF00535">
    <property type="entry name" value="Glycos_transf_2"/>
    <property type="match status" value="1"/>
</dbReference>
<evidence type="ECO:0000313" key="4">
    <source>
        <dbReference type="EMBL" id="MXP75569.1"/>
    </source>
</evidence>
<dbReference type="CDD" id="cd00761">
    <property type="entry name" value="Glyco_tranf_GTA_type"/>
    <property type="match status" value="1"/>
</dbReference>
<evidence type="ECO:0000313" key="5">
    <source>
        <dbReference type="Proteomes" id="UP000460412"/>
    </source>
</evidence>
<evidence type="ECO:0000259" key="3">
    <source>
        <dbReference type="Pfam" id="PF00535"/>
    </source>
</evidence>
<dbReference type="Proteomes" id="UP000460412">
    <property type="component" value="Unassembled WGS sequence"/>
</dbReference>
<dbReference type="InterPro" id="IPR029044">
    <property type="entry name" value="Nucleotide-diphossugar_trans"/>
</dbReference>
<dbReference type="InterPro" id="IPR001173">
    <property type="entry name" value="Glyco_trans_2-like"/>
</dbReference>
<dbReference type="Gene3D" id="3.90.550.10">
    <property type="entry name" value="Spore Coat Polysaccharide Biosynthesis Protein SpsA, Chain A"/>
    <property type="match status" value="1"/>
</dbReference>
<dbReference type="GO" id="GO:0016757">
    <property type="term" value="F:glycosyltransferase activity"/>
    <property type="evidence" value="ECO:0007669"/>
    <property type="project" value="UniProtKB-KW"/>
</dbReference>
<keyword evidence="1" id="KW-0328">Glycosyltransferase</keyword>
<reference evidence="4 5" key="1">
    <citation type="submission" date="2019-12" db="EMBL/GenBank/DDBJ databases">
        <title>Sporaefaciens musculi gen. nov., sp. nov., a novel bacterium isolated from the caecum of an obese mouse.</title>
        <authorList>
            <person name="Rasmussen T.S."/>
            <person name="Streidl T."/>
            <person name="Hitch T.C.A."/>
            <person name="Wortmann E."/>
            <person name="Deptula P."/>
            <person name="Hansen M."/>
            <person name="Nielsen D.S."/>
            <person name="Clavel T."/>
            <person name="Vogensen F.K."/>
        </authorList>
    </citation>
    <scope>NUCLEOTIDE SEQUENCE [LARGE SCALE GENOMIC DNA]</scope>
    <source>
        <strain evidence="4 5">WCA-9-b2</strain>
    </source>
</reference>
<accession>A0A7X3MFQ7</accession>
<proteinExistence type="predicted"/>
<evidence type="ECO:0000256" key="2">
    <source>
        <dbReference type="ARBA" id="ARBA00022679"/>
    </source>
</evidence>
<sequence length="152" mass="17063">MKMGVISVVIPIYNAQRHLERCLLSITQQTFTNFECILIDDGSTDDSQGICHKYINEDSRFTYIRKDNSGVSASRNIGVQAAAGEYIAFVDADDYIEKDYLQILFSKLSKLSNPGLCLCQYFIDSTGSCFPVIEPELKSFSNIAPFFSRTKS</sequence>
<dbReference type="SUPFAM" id="SSF53448">
    <property type="entry name" value="Nucleotide-diphospho-sugar transferases"/>
    <property type="match status" value="1"/>
</dbReference>
<protein>
    <submittedName>
        <fullName evidence="4">Glycosyltransferase</fullName>
    </submittedName>
</protein>
<dbReference type="PANTHER" id="PTHR22916:SF51">
    <property type="entry name" value="GLYCOSYLTRANSFERASE EPSH-RELATED"/>
    <property type="match status" value="1"/>
</dbReference>
<dbReference type="AlphaFoldDB" id="A0A7X3MFQ7"/>
<evidence type="ECO:0000256" key="1">
    <source>
        <dbReference type="ARBA" id="ARBA00022676"/>
    </source>
</evidence>
<dbReference type="RefSeq" id="WP_159750811.1">
    <property type="nucleotide sequence ID" value="NZ_WUQX01000001.1"/>
</dbReference>
<feature type="domain" description="Glycosyltransferase 2-like" evidence="3">
    <location>
        <begin position="7"/>
        <end position="122"/>
    </location>
</feature>
<organism evidence="4 5">
    <name type="scientific">Sporofaciens musculi</name>
    <dbReference type="NCBI Taxonomy" id="2681861"/>
    <lineage>
        <taxon>Bacteria</taxon>
        <taxon>Bacillati</taxon>
        <taxon>Bacillota</taxon>
        <taxon>Clostridia</taxon>
        <taxon>Lachnospirales</taxon>
        <taxon>Lachnospiraceae</taxon>
        <taxon>Sporofaciens</taxon>
    </lineage>
</organism>